<comment type="caution">
    <text evidence="1">The sequence shown here is derived from an EMBL/GenBank/DDBJ whole genome shotgun (WGS) entry which is preliminary data.</text>
</comment>
<dbReference type="EMBL" id="JAULJQ010000004">
    <property type="protein sequence ID" value="MDO2409353.1"/>
    <property type="molecule type" value="Genomic_DNA"/>
</dbReference>
<accession>A0ABT8T741</accession>
<sequence length="214" mass="23324">MKNYLLLANSTLGANATVASPLNQNAPLNQNTALNQSAPLNQNAQGLFGFNKMALFDYDLDDMIEYAALSSLFANNNAANAGVANNPPFGNQLFANNGANIFSQISALYNADFSQLQTNSAQSPLNQSAQGLFGFNKMALFDYDLDDMIENAALNSLFANNANTQLFSTNALNNAFMMEAYEDFYDDMKDYYKIGLLNKQAAQGGMQGLFFIDD</sequence>
<proteinExistence type="predicted"/>
<organism evidence="1 2">
    <name type="scientific">Campylobacter magnus</name>
    <dbReference type="NCBI Taxonomy" id="3026462"/>
    <lineage>
        <taxon>Bacteria</taxon>
        <taxon>Pseudomonadati</taxon>
        <taxon>Campylobacterota</taxon>
        <taxon>Epsilonproteobacteria</taxon>
        <taxon>Campylobacterales</taxon>
        <taxon>Campylobacteraceae</taxon>
        <taxon>Campylobacter</taxon>
    </lineage>
</organism>
<evidence type="ECO:0000313" key="1">
    <source>
        <dbReference type="EMBL" id="MDO2409353.1"/>
    </source>
</evidence>
<name>A0ABT8T741_9BACT</name>
<keyword evidence="2" id="KW-1185">Reference proteome</keyword>
<dbReference type="Proteomes" id="UP001171111">
    <property type="component" value="Unassembled WGS sequence"/>
</dbReference>
<protein>
    <submittedName>
        <fullName evidence="1">Uncharacterized protein</fullName>
    </submittedName>
</protein>
<reference evidence="1 2" key="1">
    <citation type="submission" date="2023-06" db="EMBL/GenBank/DDBJ databases">
        <title>Campylobacter magnum sp. nov., isolated from cecal contents of domestic pigs (Sus scrofa domesticus).</title>
        <authorList>
            <person name="Papic B."/>
            <person name="Gruntar I."/>
        </authorList>
    </citation>
    <scope>NUCLEOTIDE SEQUENCE [LARGE SCALE GENOMIC DNA]</scope>
    <source>
        <strain evidence="2">34484-21</strain>
    </source>
</reference>
<evidence type="ECO:0000313" key="2">
    <source>
        <dbReference type="Proteomes" id="UP001171111"/>
    </source>
</evidence>
<dbReference type="RefSeq" id="WP_302244235.1">
    <property type="nucleotide sequence ID" value="NZ_JAULJQ010000004.1"/>
</dbReference>
<gene>
    <name evidence="1" type="ORF">Q2362_04470</name>
</gene>